<comment type="caution">
    <text evidence="1">The sequence shown here is derived from an EMBL/GenBank/DDBJ whole genome shotgun (WGS) entry which is preliminary data.</text>
</comment>
<accession>A0A318JW10</accession>
<sequence length="185" mass="19156">MKTLDPRGFGLVCATGAVVVGLVVAGCANRVDGTANPNTADLAAYKTEAAASSAAATSSKRAAAQDKAISTNCSQFPTTTGVGVSKYNEFVDAHDANAPDYAAKRELAVSTLDDAANKVESGLNNAKDVMPPDLAAKFTDYVTAARALSAETRKMTYTAPVGPLNDASRRVNDARNAVREACPKR</sequence>
<dbReference type="RefSeq" id="WP_040733192.1">
    <property type="nucleotide sequence ID" value="NZ_QJKF01000017.1"/>
</dbReference>
<keyword evidence="2" id="KW-1185">Reference proteome</keyword>
<gene>
    <name evidence="1" type="ORF">DFR70_11782</name>
</gene>
<name>A0A318JW10_9NOCA</name>
<organism evidence="1 2">
    <name type="scientific">Nocardia tenerifensis</name>
    <dbReference type="NCBI Taxonomy" id="228006"/>
    <lineage>
        <taxon>Bacteria</taxon>
        <taxon>Bacillati</taxon>
        <taxon>Actinomycetota</taxon>
        <taxon>Actinomycetes</taxon>
        <taxon>Mycobacteriales</taxon>
        <taxon>Nocardiaceae</taxon>
        <taxon>Nocardia</taxon>
    </lineage>
</organism>
<dbReference type="AlphaFoldDB" id="A0A318JW10"/>
<dbReference type="EMBL" id="QJKF01000017">
    <property type="protein sequence ID" value="PXX57653.1"/>
    <property type="molecule type" value="Genomic_DNA"/>
</dbReference>
<evidence type="ECO:0000313" key="1">
    <source>
        <dbReference type="EMBL" id="PXX57653.1"/>
    </source>
</evidence>
<dbReference type="OrthoDB" id="4570337at2"/>
<dbReference type="PROSITE" id="PS51257">
    <property type="entry name" value="PROKAR_LIPOPROTEIN"/>
    <property type="match status" value="1"/>
</dbReference>
<reference evidence="1 2" key="1">
    <citation type="submission" date="2018-05" db="EMBL/GenBank/DDBJ databases">
        <title>Genomic Encyclopedia of Type Strains, Phase IV (KMG-IV): sequencing the most valuable type-strain genomes for metagenomic binning, comparative biology and taxonomic classification.</title>
        <authorList>
            <person name="Goeker M."/>
        </authorList>
    </citation>
    <scope>NUCLEOTIDE SEQUENCE [LARGE SCALE GENOMIC DNA]</scope>
    <source>
        <strain evidence="1 2">DSM 44704</strain>
    </source>
</reference>
<protein>
    <submittedName>
        <fullName evidence="1">Uncharacterized protein</fullName>
    </submittedName>
</protein>
<proteinExistence type="predicted"/>
<evidence type="ECO:0000313" key="2">
    <source>
        <dbReference type="Proteomes" id="UP000247569"/>
    </source>
</evidence>
<dbReference type="Proteomes" id="UP000247569">
    <property type="component" value="Unassembled WGS sequence"/>
</dbReference>